<dbReference type="AlphaFoldDB" id="A0A4C1TAA8"/>
<accession>A0A4C1TAA8</accession>
<proteinExistence type="predicted"/>
<dbReference type="Proteomes" id="UP000299102">
    <property type="component" value="Unassembled WGS sequence"/>
</dbReference>
<dbReference type="EMBL" id="BGZK01000044">
    <property type="protein sequence ID" value="GBP11076.1"/>
    <property type="molecule type" value="Genomic_DNA"/>
</dbReference>
<comment type="caution">
    <text evidence="2">The sequence shown here is derived from an EMBL/GenBank/DDBJ whole genome shotgun (WGS) entry which is preliminary data.</text>
</comment>
<evidence type="ECO:0000313" key="2">
    <source>
        <dbReference type="EMBL" id="GBP11076.1"/>
    </source>
</evidence>
<organism evidence="2 3">
    <name type="scientific">Eumeta variegata</name>
    <name type="common">Bagworm moth</name>
    <name type="synonym">Eumeta japonica</name>
    <dbReference type="NCBI Taxonomy" id="151549"/>
    <lineage>
        <taxon>Eukaryota</taxon>
        <taxon>Metazoa</taxon>
        <taxon>Ecdysozoa</taxon>
        <taxon>Arthropoda</taxon>
        <taxon>Hexapoda</taxon>
        <taxon>Insecta</taxon>
        <taxon>Pterygota</taxon>
        <taxon>Neoptera</taxon>
        <taxon>Endopterygota</taxon>
        <taxon>Lepidoptera</taxon>
        <taxon>Glossata</taxon>
        <taxon>Ditrysia</taxon>
        <taxon>Tineoidea</taxon>
        <taxon>Psychidae</taxon>
        <taxon>Oiketicinae</taxon>
        <taxon>Eumeta</taxon>
    </lineage>
</organism>
<feature type="region of interest" description="Disordered" evidence="1">
    <location>
        <begin position="130"/>
        <end position="162"/>
    </location>
</feature>
<keyword evidence="3" id="KW-1185">Reference proteome</keyword>
<reference evidence="2 3" key="1">
    <citation type="journal article" date="2019" name="Commun. Biol.">
        <title>The bagworm genome reveals a unique fibroin gene that provides high tensile strength.</title>
        <authorList>
            <person name="Kono N."/>
            <person name="Nakamura H."/>
            <person name="Ohtoshi R."/>
            <person name="Tomita M."/>
            <person name="Numata K."/>
            <person name="Arakawa K."/>
        </authorList>
    </citation>
    <scope>NUCLEOTIDE SEQUENCE [LARGE SCALE GENOMIC DNA]</scope>
</reference>
<feature type="compositionally biased region" description="Basic and acidic residues" evidence="1">
    <location>
        <begin position="130"/>
        <end position="153"/>
    </location>
</feature>
<gene>
    <name evidence="2" type="ORF">EVAR_79744_1</name>
</gene>
<evidence type="ECO:0000313" key="3">
    <source>
        <dbReference type="Proteomes" id="UP000299102"/>
    </source>
</evidence>
<sequence>MLRDLYTTDLPYGLKQLASSPTREPHVASHTPSLLDLLLISQSGKLRFLLTLYSDRQTTVWFDVRYLSHGHCGQFWQVDRQPFARSMKPAIDGISSDPKPVIAGVSQDFVLFPTLFLLHINNLLKVKTDGPDSDHADDPDPDHALDQDQEHGQNQDLDSVQF</sequence>
<evidence type="ECO:0000256" key="1">
    <source>
        <dbReference type="SAM" id="MobiDB-lite"/>
    </source>
</evidence>
<protein>
    <submittedName>
        <fullName evidence="2">Uncharacterized protein</fullName>
    </submittedName>
</protein>
<name>A0A4C1TAA8_EUMVA</name>